<keyword evidence="3" id="KW-1185">Reference proteome</keyword>
<evidence type="ECO:0000256" key="1">
    <source>
        <dbReference type="SAM" id="Phobius"/>
    </source>
</evidence>
<name>A0ABW4DNX0_9LACO</name>
<organism evidence="2 3">
    <name type="scientific">Lapidilactobacillus mulanensis</name>
    <dbReference type="NCBI Taxonomy" id="2485999"/>
    <lineage>
        <taxon>Bacteria</taxon>
        <taxon>Bacillati</taxon>
        <taxon>Bacillota</taxon>
        <taxon>Bacilli</taxon>
        <taxon>Lactobacillales</taxon>
        <taxon>Lactobacillaceae</taxon>
        <taxon>Lapidilactobacillus</taxon>
    </lineage>
</organism>
<dbReference type="Proteomes" id="UP001597244">
    <property type="component" value="Unassembled WGS sequence"/>
</dbReference>
<keyword evidence="1" id="KW-0472">Membrane</keyword>
<reference evidence="3" key="1">
    <citation type="journal article" date="2019" name="Int. J. Syst. Evol. Microbiol.">
        <title>The Global Catalogue of Microorganisms (GCM) 10K type strain sequencing project: providing services to taxonomists for standard genome sequencing and annotation.</title>
        <authorList>
            <consortium name="The Broad Institute Genomics Platform"/>
            <consortium name="The Broad Institute Genome Sequencing Center for Infectious Disease"/>
            <person name="Wu L."/>
            <person name="Ma J."/>
        </authorList>
    </citation>
    <scope>NUCLEOTIDE SEQUENCE [LARGE SCALE GENOMIC DNA]</scope>
    <source>
        <strain evidence="3">CCM 8951</strain>
    </source>
</reference>
<sequence length="154" mass="17784">MWWQILLVIVAAVVVYFVGHHLWLRQRQISYQKYLDQQVELIMPALVRVIPHLLPDSLKSAIPVSIWHRDVLIYEYSVQLSDNTPIVATAAQLSVILNEAPGLKARLVVTECWQRDTCFHFDVAYLNNPETVEYVGDMEKIAEVDEKQSEIHNS</sequence>
<protein>
    <submittedName>
        <fullName evidence="2">Uncharacterized protein</fullName>
    </submittedName>
</protein>
<feature type="transmembrane region" description="Helical" evidence="1">
    <location>
        <begin position="6"/>
        <end position="24"/>
    </location>
</feature>
<evidence type="ECO:0000313" key="2">
    <source>
        <dbReference type="EMBL" id="MFD1465214.1"/>
    </source>
</evidence>
<keyword evidence="1" id="KW-0812">Transmembrane</keyword>
<keyword evidence="1" id="KW-1133">Transmembrane helix</keyword>
<dbReference type="EMBL" id="JBHTOF010000027">
    <property type="protein sequence ID" value="MFD1465214.1"/>
    <property type="molecule type" value="Genomic_DNA"/>
</dbReference>
<evidence type="ECO:0000313" key="3">
    <source>
        <dbReference type="Proteomes" id="UP001597244"/>
    </source>
</evidence>
<comment type="caution">
    <text evidence="2">The sequence shown here is derived from an EMBL/GenBank/DDBJ whole genome shotgun (WGS) entry which is preliminary data.</text>
</comment>
<proteinExistence type="predicted"/>
<accession>A0ABW4DNX0</accession>
<gene>
    <name evidence="2" type="ORF">ACFQ4L_03810</name>
</gene>
<dbReference type="RefSeq" id="WP_125578188.1">
    <property type="nucleotide sequence ID" value="NZ_JBHTOF010000027.1"/>
</dbReference>